<comment type="caution">
    <text evidence="2">The sequence shown here is derived from an EMBL/GenBank/DDBJ whole genome shotgun (WGS) entry which is preliminary data.</text>
</comment>
<dbReference type="OrthoDB" id="4062651at2759"/>
<feature type="compositionally biased region" description="Polar residues" evidence="1">
    <location>
        <begin position="156"/>
        <end position="166"/>
    </location>
</feature>
<sequence>MDKDNMDQAKGYEHVRYTAAPDPRSEGIGSMNQRFSQDSSTNVNMNVRPPDYAIPTPARPVLNYSIQTGEEFAFEFMRDRVIMKPQFIPNVYGEPSGMPVSVNLSAMGMVLPVSESGSNPTVLSAAEKRHTFEQERKPPARKEDKSYHELVKSDPAISSRNDTGQRVHSLVSSRASDSSLNQAKFLCSFGVESYPAPEIRNLDM</sequence>
<dbReference type="Proteomes" id="UP000886595">
    <property type="component" value="Unassembled WGS sequence"/>
</dbReference>
<feature type="compositionally biased region" description="Basic and acidic residues" evidence="1">
    <location>
        <begin position="1"/>
        <end position="16"/>
    </location>
</feature>
<feature type="compositionally biased region" description="Basic and acidic residues" evidence="1">
    <location>
        <begin position="128"/>
        <end position="152"/>
    </location>
</feature>
<keyword evidence="3" id="KW-1185">Reference proteome</keyword>
<feature type="region of interest" description="Disordered" evidence="1">
    <location>
        <begin position="1"/>
        <end position="51"/>
    </location>
</feature>
<accession>A0A8X7RYX9</accession>
<evidence type="ECO:0000313" key="3">
    <source>
        <dbReference type="Proteomes" id="UP000886595"/>
    </source>
</evidence>
<dbReference type="AlphaFoldDB" id="A0A8X7RYX9"/>
<name>A0A8X7RYX9_BRACI</name>
<reference evidence="2 3" key="1">
    <citation type="submission" date="2020-02" db="EMBL/GenBank/DDBJ databases">
        <authorList>
            <person name="Ma Q."/>
            <person name="Huang Y."/>
            <person name="Song X."/>
            <person name="Pei D."/>
        </authorList>
    </citation>
    <scope>NUCLEOTIDE SEQUENCE [LARGE SCALE GENOMIC DNA]</scope>
    <source>
        <strain evidence="2">Sxm20200214</strain>
        <tissue evidence="2">Leaf</tissue>
    </source>
</reference>
<proteinExistence type="predicted"/>
<evidence type="ECO:0000313" key="2">
    <source>
        <dbReference type="EMBL" id="KAG2296547.1"/>
    </source>
</evidence>
<organism evidence="2 3">
    <name type="scientific">Brassica carinata</name>
    <name type="common">Ethiopian mustard</name>
    <name type="synonym">Abyssinian cabbage</name>
    <dbReference type="NCBI Taxonomy" id="52824"/>
    <lineage>
        <taxon>Eukaryota</taxon>
        <taxon>Viridiplantae</taxon>
        <taxon>Streptophyta</taxon>
        <taxon>Embryophyta</taxon>
        <taxon>Tracheophyta</taxon>
        <taxon>Spermatophyta</taxon>
        <taxon>Magnoliopsida</taxon>
        <taxon>eudicotyledons</taxon>
        <taxon>Gunneridae</taxon>
        <taxon>Pentapetalae</taxon>
        <taxon>rosids</taxon>
        <taxon>malvids</taxon>
        <taxon>Brassicales</taxon>
        <taxon>Brassicaceae</taxon>
        <taxon>Brassiceae</taxon>
        <taxon>Brassica</taxon>
    </lineage>
</organism>
<feature type="compositionally biased region" description="Polar residues" evidence="1">
    <location>
        <begin position="30"/>
        <end position="45"/>
    </location>
</feature>
<protein>
    <submittedName>
        <fullName evidence="2">Uncharacterized protein</fullName>
    </submittedName>
</protein>
<feature type="region of interest" description="Disordered" evidence="1">
    <location>
        <begin position="128"/>
        <end position="173"/>
    </location>
</feature>
<gene>
    <name evidence="2" type="ORF">Bca52824_043216</name>
</gene>
<evidence type="ECO:0000256" key="1">
    <source>
        <dbReference type="SAM" id="MobiDB-lite"/>
    </source>
</evidence>
<dbReference type="EMBL" id="JAAMPC010000009">
    <property type="protein sequence ID" value="KAG2296547.1"/>
    <property type="molecule type" value="Genomic_DNA"/>
</dbReference>